<dbReference type="RefSeq" id="WP_094238213.1">
    <property type="nucleotide sequence ID" value="NZ_CP022657.1"/>
</dbReference>
<evidence type="ECO:0000313" key="3">
    <source>
        <dbReference type="EMBL" id="ASS76989.1"/>
    </source>
</evidence>
<feature type="region of interest" description="Disordered" evidence="1">
    <location>
        <begin position="80"/>
        <end position="169"/>
    </location>
</feature>
<dbReference type="AlphaFoldDB" id="A0A223D5W3"/>
<dbReference type="OrthoDB" id="2382383at2"/>
<feature type="compositionally biased region" description="Basic and acidic residues" evidence="1">
    <location>
        <begin position="7"/>
        <end position="22"/>
    </location>
</feature>
<feature type="compositionally biased region" description="Polar residues" evidence="1">
    <location>
        <begin position="150"/>
        <end position="163"/>
    </location>
</feature>
<protein>
    <submittedName>
        <fullName evidence="3">Uncharacterized protein</fullName>
    </submittedName>
</protein>
<keyword evidence="4" id="KW-1185">Reference proteome</keyword>
<keyword evidence="2" id="KW-0812">Transmembrane</keyword>
<proteinExistence type="predicted"/>
<reference evidence="3 4" key="1">
    <citation type="journal article" date="2015" name="Int. J. Syst. Evol. Microbiol.">
        <title>Tumebacillus algifaecis sp. nov., isolated from decomposing algal scum.</title>
        <authorList>
            <person name="Wu Y.F."/>
            <person name="Zhang B."/>
            <person name="Xing P."/>
            <person name="Wu Q.L."/>
            <person name="Liu S.J."/>
        </authorList>
    </citation>
    <scope>NUCLEOTIDE SEQUENCE [LARGE SCALE GENOMIC DNA]</scope>
    <source>
        <strain evidence="3 4">THMBR28</strain>
    </source>
</reference>
<organism evidence="3 4">
    <name type="scientific">Tumebacillus algifaecis</name>
    <dbReference type="NCBI Taxonomy" id="1214604"/>
    <lineage>
        <taxon>Bacteria</taxon>
        <taxon>Bacillati</taxon>
        <taxon>Bacillota</taxon>
        <taxon>Bacilli</taxon>
        <taxon>Bacillales</taxon>
        <taxon>Alicyclobacillaceae</taxon>
        <taxon>Tumebacillus</taxon>
    </lineage>
</organism>
<keyword evidence="2" id="KW-0472">Membrane</keyword>
<evidence type="ECO:0000256" key="2">
    <source>
        <dbReference type="SAM" id="Phobius"/>
    </source>
</evidence>
<evidence type="ECO:0000256" key="1">
    <source>
        <dbReference type="SAM" id="MobiDB-lite"/>
    </source>
</evidence>
<dbReference type="EMBL" id="CP022657">
    <property type="protein sequence ID" value="ASS76989.1"/>
    <property type="molecule type" value="Genomic_DNA"/>
</dbReference>
<sequence>MDGIESFDSHEPQGQESHLEHNRRLRKERRKRWGMMMVTAMTAFSTTILLGVENTGSTNALFTASVVNASTVKAAANFCDEDTHRNGDKHKPHPPGNGYGHCKPHKNQDDAPATTEEQPALPEEDKEAAPEENQEVTAPEPESSVDHYRSSPQPADLQQNHSQTPPPLA</sequence>
<dbReference type="KEGG" id="tab:CIG75_20185"/>
<evidence type="ECO:0000313" key="4">
    <source>
        <dbReference type="Proteomes" id="UP000214688"/>
    </source>
</evidence>
<feature type="transmembrane region" description="Helical" evidence="2">
    <location>
        <begin position="33"/>
        <end position="52"/>
    </location>
</feature>
<feature type="compositionally biased region" description="Acidic residues" evidence="1">
    <location>
        <begin position="122"/>
        <end position="134"/>
    </location>
</feature>
<feature type="region of interest" description="Disordered" evidence="1">
    <location>
        <begin position="1"/>
        <end position="24"/>
    </location>
</feature>
<gene>
    <name evidence="3" type="ORF">CIG75_20185</name>
</gene>
<dbReference type="Proteomes" id="UP000214688">
    <property type="component" value="Chromosome"/>
</dbReference>
<name>A0A223D5W3_9BACL</name>
<accession>A0A223D5W3</accession>
<keyword evidence="2" id="KW-1133">Transmembrane helix</keyword>